<keyword evidence="9" id="KW-1185">Reference proteome</keyword>
<comment type="similarity">
    <text evidence="2">Belongs to the DivIVA family.</text>
</comment>
<evidence type="ECO:0000313" key="8">
    <source>
        <dbReference type="EMBL" id="CUN51918.1"/>
    </source>
</evidence>
<evidence type="ECO:0000256" key="6">
    <source>
        <dbReference type="ARBA" id="ARBA00023306"/>
    </source>
</evidence>
<feature type="coiled-coil region" evidence="7">
    <location>
        <begin position="29"/>
        <end position="63"/>
    </location>
</feature>
<accession>A0ABM9UME9</accession>
<comment type="subcellular location">
    <subcellularLocation>
        <location evidence="1">Cytoplasm</location>
    </subcellularLocation>
</comment>
<keyword evidence="6" id="KW-0131">Cell cycle</keyword>
<sequence>MRLMAKEITNKEFKKVVRGYDVESVDEHLNLIEESYQALFRENQDLTKRVEILNEKIEHYVKIEDTIQSALILAQDTSKQVKLSAEKEAEHIIKNANESAQKILDKAQEDIIKLKYEYDKAKQEFSLFRAKFRSFMSIQMESFNDLEKDFYKDFNISKLEEPEFVESIHLVESANTVDTQKEDNDIYVKDIFDDEYSDVDDIKSFFAEG</sequence>
<evidence type="ECO:0000256" key="7">
    <source>
        <dbReference type="SAM" id="Coils"/>
    </source>
</evidence>
<keyword evidence="4" id="KW-0132">Cell division</keyword>
<dbReference type="PANTHER" id="PTHR35794">
    <property type="entry name" value="CELL DIVISION PROTEIN DIVIVA"/>
    <property type="match status" value="1"/>
</dbReference>
<evidence type="ECO:0000256" key="2">
    <source>
        <dbReference type="ARBA" id="ARBA00009008"/>
    </source>
</evidence>
<protein>
    <submittedName>
        <fullName evidence="8">Minicell-associated protein DivIVA</fullName>
    </submittedName>
</protein>
<dbReference type="PANTHER" id="PTHR35794:SF2">
    <property type="entry name" value="CELL DIVISION PROTEIN DIVIVA"/>
    <property type="match status" value="1"/>
</dbReference>
<evidence type="ECO:0000256" key="4">
    <source>
        <dbReference type="ARBA" id="ARBA00022618"/>
    </source>
</evidence>
<gene>
    <name evidence="8" type="primary">divIVA</name>
    <name evidence="8" type="ORF">ERS852473_00408</name>
</gene>
<evidence type="ECO:0000313" key="9">
    <source>
        <dbReference type="Proteomes" id="UP000095488"/>
    </source>
</evidence>
<dbReference type="InterPro" id="IPR019933">
    <property type="entry name" value="DivIVA_domain"/>
</dbReference>
<dbReference type="Gene3D" id="6.10.250.660">
    <property type="match status" value="1"/>
</dbReference>
<evidence type="ECO:0000256" key="5">
    <source>
        <dbReference type="ARBA" id="ARBA00023054"/>
    </source>
</evidence>
<dbReference type="EMBL" id="CYZR01000001">
    <property type="protein sequence ID" value="CUN51918.1"/>
    <property type="molecule type" value="Genomic_DNA"/>
</dbReference>
<dbReference type="NCBIfam" id="TIGR03544">
    <property type="entry name" value="DivI1A_domain"/>
    <property type="match status" value="1"/>
</dbReference>
<reference evidence="8 9" key="1">
    <citation type="submission" date="2015-09" db="EMBL/GenBank/DDBJ databases">
        <authorList>
            <consortium name="Pathogen Informatics"/>
        </authorList>
    </citation>
    <scope>NUCLEOTIDE SEQUENCE [LARGE SCALE GENOMIC DNA]</scope>
    <source>
        <strain evidence="8 9">2789STDY5834858</strain>
    </source>
</reference>
<dbReference type="Pfam" id="PF05103">
    <property type="entry name" value="DivIVA"/>
    <property type="match status" value="1"/>
</dbReference>
<evidence type="ECO:0000256" key="1">
    <source>
        <dbReference type="ARBA" id="ARBA00004496"/>
    </source>
</evidence>
<proteinExistence type="inferred from homology"/>
<keyword evidence="5 7" id="KW-0175">Coiled coil</keyword>
<keyword evidence="3" id="KW-0963">Cytoplasm</keyword>
<evidence type="ECO:0000256" key="3">
    <source>
        <dbReference type="ARBA" id="ARBA00022490"/>
    </source>
</evidence>
<comment type="caution">
    <text evidence="8">The sequence shown here is derived from an EMBL/GenBank/DDBJ whole genome shotgun (WGS) entry which is preliminary data.</text>
</comment>
<dbReference type="Proteomes" id="UP000095488">
    <property type="component" value="Unassembled WGS sequence"/>
</dbReference>
<organism evidence="8 9">
    <name type="scientific">Sarcina ventriculi</name>
    <name type="common">Clostridium ventriculi</name>
    <dbReference type="NCBI Taxonomy" id="1267"/>
    <lineage>
        <taxon>Bacteria</taxon>
        <taxon>Bacillati</taxon>
        <taxon>Bacillota</taxon>
        <taxon>Clostridia</taxon>
        <taxon>Eubacteriales</taxon>
        <taxon>Clostridiaceae</taxon>
        <taxon>Sarcina</taxon>
    </lineage>
</organism>
<name>A0ABM9UME9_SARVE</name>
<dbReference type="InterPro" id="IPR007793">
    <property type="entry name" value="DivIVA_fam"/>
</dbReference>
<dbReference type="RefSeq" id="WP_055257294.1">
    <property type="nucleotide sequence ID" value="NZ_BCMV01000062.1"/>
</dbReference>
<feature type="coiled-coil region" evidence="7">
    <location>
        <begin position="97"/>
        <end position="124"/>
    </location>
</feature>